<organism evidence="2 3">
    <name type="scientific">Sphingomonas insulae</name>
    <dbReference type="NCBI Taxonomy" id="424800"/>
    <lineage>
        <taxon>Bacteria</taxon>
        <taxon>Pseudomonadati</taxon>
        <taxon>Pseudomonadota</taxon>
        <taxon>Alphaproteobacteria</taxon>
        <taxon>Sphingomonadales</taxon>
        <taxon>Sphingomonadaceae</taxon>
        <taxon>Sphingomonas</taxon>
    </lineage>
</organism>
<dbReference type="InterPro" id="IPR027373">
    <property type="entry name" value="RHH_dom"/>
</dbReference>
<reference evidence="2 3" key="1">
    <citation type="journal article" date="2019" name="Int. J. Syst. Evol. Microbiol.">
        <title>The Global Catalogue of Microorganisms (GCM) 10K type strain sequencing project: providing services to taxonomists for standard genome sequencing and annotation.</title>
        <authorList>
            <consortium name="The Broad Institute Genomics Platform"/>
            <consortium name="The Broad Institute Genome Sequencing Center for Infectious Disease"/>
            <person name="Wu L."/>
            <person name="Ma J."/>
        </authorList>
    </citation>
    <scope>NUCLEOTIDE SEQUENCE [LARGE SCALE GENOMIC DNA]</scope>
    <source>
        <strain evidence="2 3">JCM 14603</strain>
    </source>
</reference>
<dbReference type="Proteomes" id="UP001500238">
    <property type="component" value="Unassembled WGS sequence"/>
</dbReference>
<evidence type="ECO:0000313" key="2">
    <source>
        <dbReference type="EMBL" id="GAA0660579.1"/>
    </source>
</evidence>
<accession>A0ABN1HPC7</accession>
<sequence length="101" mass="10722">MPDPRIAAPSFGFEGPVKRSITIAGHQTSISLEPAYWRALELAAVAYALPLSALVAQIDVLRIAADDPPNLASALRSWLFAARLTEQDLHATPVAEDGSDG</sequence>
<evidence type="ECO:0000259" key="1">
    <source>
        <dbReference type="Pfam" id="PF13467"/>
    </source>
</evidence>
<dbReference type="InterPro" id="IPR038268">
    <property type="entry name" value="RHH_sf"/>
</dbReference>
<proteinExistence type="predicted"/>
<dbReference type="EMBL" id="BAAAES010000004">
    <property type="protein sequence ID" value="GAA0660579.1"/>
    <property type="molecule type" value="Genomic_DNA"/>
</dbReference>
<name>A0ABN1HPC7_9SPHN</name>
<gene>
    <name evidence="2" type="ORF">GCM10009102_06500</name>
</gene>
<dbReference type="RefSeq" id="WP_163958063.1">
    <property type="nucleotide sequence ID" value="NZ_BAAAES010000004.1"/>
</dbReference>
<evidence type="ECO:0000313" key="3">
    <source>
        <dbReference type="Proteomes" id="UP001500238"/>
    </source>
</evidence>
<comment type="caution">
    <text evidence="2">The sequence shown here is derived from an EMBL/GenBank/DDBJ whole genome shotgun (WGS) entry which is preliminary data.</text>
</comment>
<feature type="domain" description="Ribbon-helix-helix" evidence="1">
    <location>
        <begin position="16"/>
        <end position="81"/>
    </location>
</feature>
<dbReference type="Pfam" id="PF13467">
    <property type="entry name" value="RHH_4"/>
    <property type="match status" value="1"/>
</dbReference>
<keyword evidence="3" id="KW-1185">Reference proteome</keyword>
<protein>
    <recommendedName>
        <fullName evidence="1">Ribbon-helix-helix domain-containing protein</fullName>
    </recommendedName>
</protein>
<dbReference type="Gene3D" id="1.10.3990.20">
    <property type="entry name" value="protein bp1543"/>
    <property type="match status" value="1"/>
</dbReference>